<dbReference type="InterPro" id="IPR003852">
    <property type="entry name" value="Sig_transdc_His_kinase_KdpD_N"/>
</dbReference>
<keyword evidence="2 5" id="KW-0418">Kinase</keyword>
<keyword evidence="6" id="KW-1185">Reference proteome</keyword>
<comment type="caution">
    <text evidence="5">The sequence shown here is derived from an EMBL/GenBank/DDBJ whole genome shotgun (WGS) entry which is preliminary data.</text>
</comment>
<dbReference type="Proteomes" id="UP001317085">
    <property type="component" value="Unassembled WGS sequence"/>
</dbReference>
<keyword evidence="1" id="KW-0808">Transferase</keyword>
<reference evidence="5 6" key="1">
    <citation type="submission" date="2022-02" db="EMBL/GenBank/DDBJ databases">
        <title>Comparative genomics of the first Antarctic Pseudomonas spp. capable of biotransforming 2,4,6-Trinitrotoluene.</title>
        <authorList>
            <person name="Cabrera M.A."/>
            <person name="Marquez S.L."/>
            <person name="Perez-Donoso J.M."/>
        </authorList>
    </citation>
    <scope>NUCLEOTIDE SEQUENCE [LARGE SCALE GENOMIC DNA]</scope>
    <source>
        <strain evidence="5 6">TNT11</strain>
    </source>
</reference>
<sequence>MPALNDERPDPDALLAWVQQKEQAALRGKLRIYFGSNAGVGKTCAMLAAAQREVALGRDLLAGVVESHGRTETAELL</sequence>
<feature type="non-terminal residue" evidence="5">
    <location>
        <position position="77"/>
    </location>
</feature>
<feature type="domain" description="Signal transduction histidine kinase osmosensitive K+ channel sensor N-terminal" evidence="4">
    <location>
        <begin position="27"/>
        <end position="77"/>
    </location>
</feature>
<evidence type="ECO:0000256" key="2">
    <source>
        <dbReference type="ARBA" id="ARBA00022777"/>
    </source>
</evidence>
<proteinExistence type="predicted"/>
<dbReference type="PANTHER" id="PTHR45569:SF1">
    <property type="entry name" value="SENSOR PROTEIN KDPD"/>
    <property type="match status" value="1"/>
</dbReference>
<dbReference type="InterPro" id="IPR052023">
    <property type="entry name" value="Histidine_kinase_KdpD"/>
</dbReference>
<gene>
    <name evidence="5" type="ORF">L9Z73_22265</name>
</gene>
<evidence type="ECO:0000256" key="1">
    <source>
        <dbReference type="ARBA" id="ARBA00022679"/>
    </source>
</evidence>
<organism evidence="5 6">
    <name type="scientific">Pseudomonas emilianonis</name>
    <dbReference type="NCBI Taxonomy" id="2915812"/>
    <lineage>
        <taxon>Bacteria</taxon>
        <taxon>Pseudomonadati</taxon>
        <taxon>Pseudomonadota</taxon>
        <taxon>Gammaproteobacteria</taxon>
        <taxon>Pseudomonadales</taxon>
        <taxon>Pseudomonadaceae</taxon>
        <taxon>Pseudomonas</taxon>
    </lineage>
</organism>
<dbReference type="GO" id="GO:0016301">
    <property type="term" value="F:kinase activity"/>
    <property type="evidence" value="ECO:0007669"/>
    <property type="project" value="UniProtKB-KW"/>
</dbReference>
<evidence type="ECO:0000259" key="4">
    <source>
        <dbReference type="Pfam" id="PF02702"/>
    </source>
</evidence>
<name>A0ABT0ENC9_9PSED</name>
<evidence type="ECO:0000256" key="3">
    <source>
        <dbReference type="ARBA" id="ARBA00023012"/>
    </source>
</evidence>
<dbReference type="EMBL" id="JAKNRV010000279">
    <property type="protein sequence ID" value="MCK1786969.1"/>
    <property type="molecule type" value="Genomic_DNA"/>
</dbReference>
<evidence type="ECO:0000313" key="6">
    <source>
        <dbReference type="Proteomes" id="UP001317085"/>
    </source>
</evidence>
<evidence type="ECO:0000313" key="5">
    <source>
        <dbReference type="EMBL" id="MCK1786969.1"/>
    </source>
</evidence>
<dbReference type="Pfam" id="PF02702">
    <property type="entry name" value="KdpD"/>
    <property type="match status" value="1"/>
</dbReference>
<dbReference type="PANTHER" id="PTHR45569">
    <property type="entry name" value="SENSOR PROTEIN KDPD"/>
    <property type="match status" value="1"/>
</dbReference>
<protein>
    <submittedName>
        <fullName evidence="5">Sensor histidine kinase KdpD</fullName>
    </submittedName>
</protein>
<accession>A0ABT0ENC9</accession>
<keyword evidence="3" id="KW-0902">Two-component regulatory system</keyword>
<dbReference type="InterPro" id="IPR027417">
    <property type="entry name" value="P-loop_NTPase"/>
</dbReference>
<dbReference type="Gene3D" id="3.40.50.300">
    <property type="entry name" value="P-loop containing nucleotide triphosphate hydrolases"/>
    <property type="match status" value="1"/>
</dbReference>